<feature type="compositionally biased region" description="Acidic residues" evidence="1">
    <location>
        <begin position="240"/>
        <end position="258"/>
    </location>
</feature>
<feature type="domain" description="DUF7918" evidence="2">
    <location>
        <begin position="18"/>
        <end position="217"/>
    </location>
</feature>
<reference evidence="3" key="1">
    <citation type="submission" date="2021-02" db="EMBL/GenBank/DDBJ databases">
        <title>Psilocybe cubensis genome.</title>
        <authorList>
            <person name="Mckernan K.J."/>
            <person name="Crawford S."/>
            <person name="Trippe A."/>
            <person name="Kane L.T."/>
            <person name="Mclaughlin S."/>
        </authorList>
    </citation>
    <scope>NUCLEOTIDE SEQUENCE [LARGE SCALE GENOMIC DNA]</scope>
    <source>
        <strain evidence="3">MGC-MH-2018</strain>
    </source>
</reference>
<evidence type="ECO:0000259" key="2">
    <source>
        <dbReference type="Pfam" id="PF25534"/>
    </source>
</evidence>
<dbReference type="OrthoDB" id="3364132at2759"/>
<dbReference type="AlphaFoldDB" id="A0A8H8CLP2"/>
<organism evidence="3">
    <name type="scientific">Psilocybe cubensis</name>
    <name type="common">Psychedelic mushroom</name>
    <name type="synonym">Stropharia cubensis</name>
    <dbReference type="NCBI Taxonomy" id="181762"/>
    <lineage>
        <taxon>Eukaryota</taxon>
        <taxon>Fungi</taxon>
        <taxon>Dikarya</taxon>
        <taxon>Basidiomycota</taxon>
        <taxon>Agaricomycotina</taxon>
        <taxon>Agaricomycetes</taxon>
        <taxon>Agaricomycetidae</taxon>
        <taxon>Agaricales</taxon>
        <taxon>Agaricineae</taxon>
        <taxon>Strophariaceae</taxon>
        <taxon>Psilocybe</taxon>
    </lineage>
</organism>
<comment type="caution">
    <text evidence="3">The sequence shown here is derived from an EMBL/GenBank/DDBJ whole genome shotgun (WGS) entry which is preliminary data.</text>
</comment>
<dbReference type="PANTHER" id="PTHR36223:SF1">
    <property type="entry name" value="TRANSCRIPTION ELONGATION FACTOR EAF N-TERMINAL DOMAIN-CONTAINING PROTEIN"/>
    <property type="match status" value="1"/>
</dbReference>
<evidence type="ECO:0000256" key="1">
    <source>
        <dbReference type="SAM" id="MobiDB-lite"/>
    </source>
</evidence>
<dbReference type="InterPro" id="IPR057678">
    <property type="entry name" value="DUF7918"/>
</dbReference>
<dbReference type="EMBL" id="JAFIQS010000004">
    <property type="protein sequence ID" value="KAG5170061.1"/>
    <property type="molecule type" value="Genomic_DNA"/>
</dbReference>
<sequence>MTSQPEIPTFLTCEGAPIEVWIEVAGKMVPHYSIEYNAEKKEVSCWIASESDKPFAIMYKPTTDQYAMGLKIILDGVTSGGYIVLPEACNLRHTITGVQISDTEQRLFQFGCLQLTDDDAYLNKLAQNPHFGEIRLIVDKKTSFAASLGKVAHYDIPEVDKIHEKSKKGLTHHVKFGEKSVVATRSSYSSVSCGVIATFIVKYRPLEWLMATDIVARDQRASASPTPEPGPSNKRKEPEVKDEEDEEDEGENSVDEEERVLLAQLDKVRQKKLEREAEGGARKKIKLEPKKHFLPNEVIDLTDENSPAKSRQRTVVPKTPAPVIDLT</sequence>
<gene>
    <name evidence="3" type="ORF">JR316_004445</name>
</gene>
<feature type="region of interest" description="Disordered" evidence="1">
    <location>
        <begin position="272"/>
        <end position="327"/>
    </location>
</feature>
<accession>A0A8H8CLP2</accession>
<protein>
    <recommendedName>
        <fullName evidence="2">DUF7918 domain-containing protein</fullName>
    </recommendedName>
</protein>
<feature type="region of interest" description="Disordered" evidence="1">
    <location>
        <begin position="219"/>
        <end position="260"/>
    </location>
</feature>
<proteinExistence type="predicted"/>
<name>A0A8H8CLP2_PSICU</name>
<dbReference type="Pfam" id="PF25534">
    <property type="entry name" value="DUF7918"/>
    <property type="match status" value="1"/>
</dbReference>
<evidence type="ECO:0000313" key="3">
    <source>
        <dbReference type="EMBL" id="KAG5170061.1"/>
    </source>
</evidence>
<feature type="compositionally biased region" description="Basic and acidic residues" evidence="1">
    <location>
        <begin position="272"/>
        <end position="291"/>
    </location>
</feature>
<dbReference type="PANTHER" id="PTHR36223">
    <property type="entry name" value="BETA-LACTAMASE-TYPE TRANSPEPTIDASE FOLD DOMAIN CONTAINING PROTEIN"/>
    <property type="match status" value="1"/>
</dbReference>